<evidence type="ECO:0000313" key="4">
    <source>
        <dbReference type="Proteomes" id="UP000199643"/>
    </source>
</evidence>
<sequence>MKIAVMSPKSTVGSPESINRFEESSVEWLGFGDSYRLTTLQPGLTPAKLITTELRNPFPIFALMILRLAVTKDIPFMMQLVRKVIPLMRAAGNFQWGDDYPNPEVFANDITISQLWVAELENKIVGFSAITTDQDPEYADAGWDITEKAIVTHRLAVDPDCQGKGIAKALMNQAEQVAKDSGISILRVDTNSKNMATQALFPKLGYQFSGEIGLAKRPGLRFFCYQKLL</sequence>
<feature type="domain" description="N-acetyltransferase" evidence="2">
    <location>
        <begin position="64"/>
        <end position="229"/>
    </location>
</feature>
<organism evidence="3 4">
    <name type="scientific">Pedobacter terrae</name>
    <dbReference type="NCBI Taxonomy" id="405671"/>
    <lineage>
        <taxon>Bacteria</taxon>
        <taxon>Pseudomonadati</taxon>
        <taxon>Bacteroidota</taxon>
        <taxon>Sphingobacteriia</taxon>
        <taxon>Sphingobacteriales</taxon>
        <taxon>Sphingobacteriaceae</taxon>
        <taxon>Pedobacter</taxon>
    </lineage>
</organism>
<dbReference type="InterPro" id="IPR050769">
    <property type="entry name" value="NAT_camello-type"/>
</dbReference>
<dbReference type="Pfam" id="PF00583">
    <property type="entry name" value="Acetyltransf_1"/>
    <property type="match status" value="1"/>
</dbReference>
<dbReference type="PROSITE" id="PS51186">
    <property type="entry name" value="GNAT"/>
    <property type="match status" value="1"/>
</dbReference>
<evidence type="ECO:0000259" key="2">
    <source>
        <dbReference type="PROSITE" id="PS51186"/>
    </source>
</evidence>
<keyword evidence="1" id="KW-0808">Transferase</keyword>
<gene>
    <name evidence="3" type="ORF">SAMN05421827_12252</name>
</gene>
<proteinExistence type="predicted"/>
<evidence type="ECO:0000313" key="3">
    <source>
        <dbReference type="EMBL" id="SDH36537.1"/>
    </source>
</evidence>
<dbReference type="AlphaFoldDB" id="A0A1G8BTK9"/>
<reference evidence="4" key="1">
    <citation type="submission" date="2016-10" db="EMBL/GenBank/DDBJ databases">
        <authorList>
            <person name="Varghese N."/>
            <person name="Submissions S."/>
        </authorList>
    </citation>
    <scope>NUCLEOTIDE SEQUENCE [LARGE SCALE GENOMIC DNA]</scope>
    <source>
        <strain evidence="4">DSM 17933</strain>
    </source>
</reference>
<dbReference type="SUPFAM" id="SSF55729">
    <property type="entry name" value="Acyl-CoA N-acyltransferases (Nat)"/>
    <property type="match status" value="1"/>
</dbReference>
<accession>A0A1G8BTK9</accession>
<dbReference type="InterPro" id="IPR016181">
    <property type="entry name" value="Acyl_CoA_acyltransferase"/>
</dbReference>
<dbReference type="GO" id="GO:0008080">
    <property type="term" value="F:N-acetyltransferase activity"/>
    <property type="evidence" value="ECO:0007669"/>
    <property type="project" value="InterPro"/>
</dbReference>
<dbReference type="Proteomes" id="UP000199643">
    <property type="component" value="Unassembled WGS sequence"/>
</dbReference>
<name>A0A1G8BTK9_9SPHI</name>
<dbReference type="Gene3D" id="3.40.630.30">
    <property type="match status" value="1"/>
</dbReference>
<dbReference type="PANTHER" id="PTHR13947">
    <property type="entry name" value="GNAT FAMILY N-ACETYLTRANSFERASE"/>
    <property type="match status" value="1"/>
</dbReference>
<evidence type="ECO:0000256" key="1">
    <source>
        <dbReference type="ARBA" id="ARBA00022679"/>
    </source>
</evidence>
<protein>
    <submittedName>
        <fullName evidence="3">N-acetylglutamate synthase, GNAT family</fullName>
    </submittedName>
</protein>
<dbReference type="CDD" id="cd04301">
    <property type="entry name" value="NAT_SF"/>
    <property type="match status" value="1"/>
</dbReference>
<dbReference type="PANTHER" id="PTHR13947:SF37">
    <property type="entry name" value="LD18367P"/>
    <property type="match status" value="1"/>
</dbReference>
<dbReference type="EMBL" id="FNCH01000022">
    <property type="protein sequence ID" value="SDH36537.1"/>
    <property type="molecule type" value="Genomic_DNA"/>
</dbReference>
<dbReference type="InterPro" id="IPR000182">
    <property type="entry name" value="GNAT_dom"/>
</dbReference>
<dbReference type="STRING" id="405671.SAMN05421827_12252"/>
<keyword evidence="4" id="KW-1185">Reference proteome</keyword>